<accession>A0A7S8ECB6</accession>
<dbReference type="EMBL" id="CP062983">
    <property type="protein sequence ID" value="QPC84350.1"/>
    <property type="molecule type" value="Genomic_DNA"/>
</dbReference>
<dbReference type="InterPro" id="IPR025098">
    <property type="entry name" value="DUF4013"/>
</dbReference>
<dbReference type="AlphaFoldDB" id="A0A7S8ECB6"/>
<name>A0A7S8ECB6_9CHLR</name>
<evidence type="ECO:0000313" key="2">
    <source>
        <dbReference type="EMBL" id="QPC84350.1"/>
    </source>
</evidence>
<dbReference type="KEGG" id="pmet:G4Y79_08240"/>
<gene>
    <name evidence="2" type="ORF">G4Y79_08240</name>
</gene>
<sequence>MDFGYSLSYVFEDERWISKLAMLLLFTLLSAVPLLGLLALAVALGYLVELVGNVRTGFVRPLPEWDNIEEKFRLGGYLLIAWFIYHIPFVLFNAGTSWLFGVVGGGFLGDATTLVIACCLLPFSLIYILAAWCLFAVGVIEYSDTGQIGVFFRFTELLWVLRRYSSLTIQWVIMAFFINVLLALLALIPCLGWIAAPALAIPWQGHLLGQYARHVGVDSDRRKDKVRRKSPPKGPR</sequence>
<evidence type="ECO:0000256" key="1">
    <source>
        <dbReference type="SAM" id="Phobius"/>
    </source>
</evidence>
<keyword evidence="1" id="KW-0472">Membrane</keyword>
<protein>
    <submittedName>
        <fullName evidence="2">DUF4013 domain-containing protein</fullName>
    </submittedName>
</protein>
<feature type="transmembrane region" description="Helical" evidence="1">
    <location>
        <begin position="74"/>
        <end position="94"/>
    </location>
</feature>
<feature type="transmembrane region" description="Helical" evidence="1">
    <location>
        <begin position="171"/>
        <end position="196"/>
    </location>
</feature>
<proteinExistence type="predicted"/>
<keyword evidence="3" id="KW-1185">Reference proteome</keyword>
<keyword evidence="1" id="KW-0812">Transmembrane</keyword>
<feature type="transmembrane region" description="Helical" evidence="1">
    <location>
        <begin position="114"/>
        <end position="140"/>
    </location>
</feature>
<dbReference type="Pfam" id="PF13197">
    <property type="entry name" value="DUF4013"/>
    <property type="match status" value="1"/>
</dbReference>
<keyword evidence="1" id="KW-1133">Transmembrane helix</keyword>
<reference evidence="2 3" key="1">
    <citation type="submission" date="2020-02" db="EMBL/GenBank/DDBJ databases">
        <authorList>
            <person name="Zheng R.K."/>
            <person name="Sun C.M."/>
        </authorList>
    </citation>
    <scope>NUCLEOTIDE SEQUENCE [LARGE SCALE GENOMIC DNA]</scope>
    <source>
        <strain evidence="3">rifampicinis</strain>
    </source>
</reference>
<evidence type="ECO:0000313" key="3">
    <source>
        <dbReference type="Proteomes" id="UP000594468"/>
    </source>
</evidence>
<organism evidence="2 3">
    <name type="scientific">Phototrophicus methaneseepsis</name>
    <dbReference type="NCBI Taxonomy" id="2710758"/>
    <lineage>
        <taxon>Bacteria</taxon>
        <taxon>Bacillati</taxon>
        <taxon>Chloroflexota</taxon>
        <taxon>Candidatus Thermofontia</taxon>
        <taxon>Phototrophicales</taxon>
        <taxon>Phototrophicaceae</taxon>
        <taxon>Phototrophicus</taxon>
    </lineage>
</organism>
<dbReference type="RefSeq" id="WP_195172413.1">
    <property type="nucleotide sequence ID" value="NZ_CP062983.1"/>
</dbReference>
<feature type="transmembrane region" description="Helical" evidence="1">
    <location>
        <begin position="20"/>
        <end position="48"/>
    </location>
</feature>
<dbReference type="Proteomes" id="UP000594468">
    <property type="component" value="Chromosome"/>
</dbReference>